<keyword evidence="4 6" id="KW-0663">Pyridoxal phosphate</keyword>
<dbReference type="SUPFAM" id="SSF56752">
    <property type="entry name" value="D-aminoacid aminotransferase-like PLP-dependent enzymes"/>
    <property type="match status" value="1"/>
</dbReference>
<dbReference type="InterPro" id="IPR050571">
    <property type="entry name" value="Class-IV_PLP-Dep_Aminotrnsfr"/>
</dbReference>
<evidence type="ECO:0000256" key="3">
    <source>
        <dbReference type="ARBA" id="ARBA00011738"/>
    </source>
</evidence>
<evidence type="ECO:0000256" key="4">
    <source>
        <dbReference type="ARBA" id="ARBA00022898"/>
    </source>
</evidence>
<protein>
    <submittedName>
        <fullName evidence="7">Aminodeoxychorismate lyase</fullName>
        <ecNumber evidence="7">4.1.3.38</ecNumber>
    </submittedName>
</protein>
<proteinExistence type="inferred from homology"/>
<comment type="subunit">
    <text evidence="3">Homodimer.</text>
</comment>
<evidence type="ECO:0000256" key="1">
    <source>
        <dbReference type="ARBA" id="ARBA00001933"/>
    </source>
</evidence>
<dbReference type="EMBL" id="CP162551">
    <property type="protein sequence ID" value="XDI35270.1"/>
    <property type="molecule type" value="Genomic_DNA"/>
</dbReference>
<dbReference type="GO" id="GO:0046394">
    <property type="term" value="P:carboxylic acid biosynthetic process"/>
    <property type="evidence" value="ECO:0007669"/>
    <property type="project" value="UniProtKB-ARBA"/>
</dbReference>
<organism evidence="7">
    <name type="scientific">Alkalihalophilus sp. As8PL</name>
    <dbReference type="NCBI Taxonomy" id="3237103"/>
    <lineage>
        <taxon>Bacteria</taxon>
        <taxon>Bacillati</taxon>
        <taxon>Bacillota</taxon>
        <taxon>Bacilli</taxon>
        <taxon>Bacillales</taxon>
        <taxon>Bacillaceae</taxon>
        <taxon>Alkalihalophilus</taxon>
    </lineage>
</organism>
<dbReference type="RefSeq" id="WP_368502879.1">
    <property type="nucleotide sequence ID" value="NZ_CP162551.1"/>
</dbReference>
<evidence type="ECO:0000256" key="5">
    <source>
        <dbReference type="RuleBase" id="RU004106"/>
    </source>
</evidence>
<dbReference type="GO" id="GO:0008652">
    <property type="term" value="P:amino acid biosynthetic process"/>
    <property type="evidence" value="ECO:0007669"/>
    <property type="project" value="UniProtKB-ARBA"/>
</dbReference>
<sequence length="285" mass="32941">MIVYVNGEMVLEEEAKVSAFDHGYMYGVGLFETFRVYNGHPFLLDDHFRRLKEGLTTLGIEWDMNTEEVRKVLDDLIEANDLREMDAYVRWNVSAGDKGLGLYTGHYEKPTTIVYIKSIPQKMKVEKQGIILKTRRNTPETKVRLKSHHYLNNLLAKREIGPDPSIEGLFLTEEDHLAEGIVSNLFWVKKRIVYTPSIKTGILNGITRQFVIRLLQKEGYEVEEGFYLEKDLYEADEAFVTNSIQEVVSLTSIQSHLYKSSPPVTKKLQQLYQEQCRALLSRSEL</sequence>
<dbReference type="InterPro" id="IPR001544">
    <property type="entry name" value="Aminotrans_IV"/>
</dbReference>
<dbReference type="CDD" id="cd00449">
    <property type="entry name" value="PLPDE_IV"/>
    <property type="match status" value="1"/>
</dbReference>
<reference evidence="7" key="1">
    <citation type="submission" date="2024-07" db="EMBL/GenBank/DDBJ databases">
        <title>Identification and characteristics of an arsenic-resistant bacterial isolate, which belongs to a novel species.</title>
        <authorList>
            <person name="Juszczyk A."/>
            <person name="Kowalczyk A."/>
            <person name="Was K."/>
            <person name="Kosowicz W."/>
            <person name="Budzyn A."/>
            <person name="Latowski D."/>
        </authorList>
    </citation>
    <scope>NUCLEOTIDE SEQUENCE</scope>
    <source>
        <strain evidence="7">As8PL</strain>
    </source>
</reference>
<comment type="cofactor">
    <cofactor evidence="1 6">
        <name>pyridoxal 5'-phosphate</name>
        <dbReference type="ChEBI" id="CHEBI:597326"/>
    </cofactor>
</comment>
<dbReference type="FunFam" id="3.20.10.10:FF:000002">
    <property type="entry name" value="D-alanine aminotransferase"/>
    <property type="match status" value="1"/>
</dbReference>
<dbReference type="PANTHER" id="PTHR42743:SF11">
    <property type="entry name" value="AMINODEOXYCHORISMATE LYASE"/>
    <property type="match status" value="1"/>
</dbReference>
<dbReference type="InterPro" id="IPR036038">
    <property type="entry name" value="Aminotransferase-like"/>
</dbReference>
<name>A0AB39BPA9_9BACI</name>
<dbReference type="EC" id="4.1.3.38" evidence="7"/>
<gene>
    <name evidence="7" type="primary">pabC</name>
    <name evidence="7" type="ORF">AB3N04_11020</name>
</gene>
<dbReference type="InterPro" id="IPR018300">
    <property type="entry name" value="Aminotrans_IV_CS"/>
</dbReference>
<dbReference type="Pfam" id="PF01063">
    <property type="entry name" value="Aminotran_4"/>
    <property type="match status" value="1"/>
</dbReference>
<evidence type="ECO:0000256" key="6">
    <source>
        <dbReference type="RuleBase" id="RU004516"/>
    </source>
</evidence>
<accession>A0AB39BPA9</accession>
<dbReference type="PROSITE" id="PS00770">
    <property type="entry name" value="AA_TRANSFER_CLASS_4"/>
    <property type="match status" value="1"/>
</dbReference>
<dbReference type="InterPro" id="IPR043131">
    <property type="entry name" value="BCAT-like_N"/>
</dbReference>
<dbReference type="PANTHER" id="PTHR42743">
    <property type="entry name" value="AMINO-ACID AMINOTRANSFERASE"/>
    <property type="match status" value="1"/>
</dbReference>
<keyword evidence="7" id="KW-0456">Lyase</keyword>
<dbReference type="AlphaFoldDB" id="A0AB39BPA9"/>
<dbReference type="GO" id="GO:0008696">
    <property type="term" value="F:4-amino-4-deoxychorismate lyase activity"/>
    <property type="evidence" value="ECO:0007669"/>
    <property type="project" value="UniProtKB-EC"/>
</dbReference>
<dbReference type="Gene3D" id="3.20.10.10">
    <property type="entry name" value="D-amino Acid Aminotransferase, subunit A, domain 2"/>
    <property type="match status" value="1"/>
</dbReference>
<dbReference type="InterPro" id="IPR043132">
    <property type="entry name" value="BCAT-like_C"/>
</dbReference>
<dbReference type="NCBIfam" id="NF005800">
    <property type="entry name" value="PRK07650.1"/>
    <property type="match status" value="1"/>
</dbReference>
<comment type="similarity">
    <text evidence="2 5">Belongs to the class-IV pyridoxal-phosphate-dependent aminotransferase family.</text>
</comment>
<evidence type="ECO:0000313" key="7">
    <source>
        <dbReference type="EMBL" id="XDI35270.1"/>
    </source>
</evidence>
<dbReference type="Gene3D" id="3.30.470.10">
    <property type="match status" value="1"/>
</dbReference>
<dbReference type="GO" id="GO:0005829">
    <property type="term" value="C:cytosol"/>
    <property type="evidence" value="ECO:0007669"/>
    <property type="project" value="TreeGrafter"/>
</dbReference>
<evidence type="ECO:0000256" key="2">
    <source>
        <dbReference type="ARBA" id="ARBA00009320"/>
    </source>
</evidence>